<keyword evidence="4 8" id="KW-0812">Transmembrane</keyword>
<dbReference type="GO" id="GO:0005886">
    <property type="term" value="C:plasma membrane"/>
    <property type="evidence" value="ECO:0007669"/>
    <property type="project" value="UniProtKB-SubCell"/>
</dbReference>
<comment type="subcellular location">
    <subcellularLocation>
        <location evidence="1">Cell membrane</location>
        <topology evidence="1">Multi-pass membrane protein</topology>
    </subcellularLocation>
</comment>
<dbReference type="Pfam" id="PF02386">
    <property type="entry name" value="TrkH"/>
    <property type="match status" value="1"/>
</dbReference>
<dbReference type="GO" id="GO:0008324">
    <property type="term" value="F:monoatomic cation transmembrane transporter activity"/>
    <property type="evidence" value="ECO:0007669"/>
    <property type="project" value="InterPro"/>
</dbReference>
<keyword evidence="3" id="KW-1003">Cell membrane</keyword>
<evidence type="ECO:0000256" key="1">
    <source>
        <dbReference type="ARBA" id="ARBA00004651"/>
    </source>
</evidence>
<dbReference type="PANTHER" id="PTHR32024">
    <property type="entry name" value="TRK SYSTEM POTASSIUM UPTAKE PROTEIN TRKG-RELATED"/>
    <property type="match status" value="1"/>
</dbReference>
<feature type="transmembrane region" description="Helical" evidence="8">
    <location>
        <begin position="22"/>
        <end position="43"/>
    </location>
</feature>
<evidence type="ECO:0000256" key="7">
    <source>
        <dbReference type="ARBA" id="ARBA00023136"/>
    </source>
</evidence>
<protein>
    <submittedName>
        <fullName evidence="9">Potassium uptake protein KtrB</fullName>
    </submittedName>
</protein>
<comment type="caution">
    <text evidence="9">The sequence shown here is derived from an EMBL/GenBank/DDBJ whole genome shotgun (WGS) entry which is preliminary data.</text>
</comment>
<feature type="transmembrane region" description="Helical" evidence="8">
    <location>
        <begin position="49"/>
        <end position="69"/>
    </location>
</feature>
<keyword evidence="6" id="KW-0406">Ion transport</keyword>
<keyword evidence="7 8" id="KW-0472">Membrane</keyword>
<gene>
    <name evidence="9" type="ORF">LEA_01839</name>
</gene>
<dbReference type="AlphaFoldDB" id="K1U414"/>
<evidence type="ECO:0000313" key="9">
    <source>
        <dbReference type="EMBL" id="EKC80007.1"/>
    </source>
</evidence>
<dbReference type="EMBL" id="AJWY01001284">
    <property type="protein sequence ID" value="EKC80007.1"/>
    <property type="molecule type" value="Genomic_DNA"/>
</dbReference>
<reference evidence="9" key="1">
    <citation type="journal article" date="2013" name="Environ. Microbiol.">
        <title>Microbiota from the distal guts of lean and obese adolescents exhibit partial functional redundancy besides clear differences in community structure.</title>
        <authorList>
            <person name="Ferrer M."/>
            <person name="Ruiz A."/>
            <person name="Lanza F."/>
            <person name="Haange S.B."/>
            <person name="Oberbach A."/>
            <person name="Till H."/>
            <person name="Bargiela R."/>
            <person name="Campoy C."/>
            <person name="Segura M.T."/>
            <person name="Richter M."/>
            <person name="von Bergen M."/>
            <person name="Seifert J."/>
            <person name="Suarez A."/>
        </authorList>
    </citation>
    <scope>NUCLEOTIDE SEQUENCE</scope>
</reference>
<dbReference type="InterPro" id="IPR003445">
    <property type="entry name" value="Cat_transpt"/>
</dbReference>
<keyword evidence="5 8" id="KW-1133">Transmembrane helix</keyword>
<dbReference type="GO" id="GO:0030001">
    <property type="term" value="P:metal ion transport"/>
    <property type="evidence" value="ECO:0007669"/>
    <property type="project" value="UniProtKB-ARBA"/>
</dbReference>
<evidence type="ECO:0000256" key="4">
    <source>
        <dbReference type="ARBA" id="ARBA00022692"/>
    </source>
</evidence>
<evidence type="ECO:0000256" key="8">
    <source>
        <dbReference type="SAM" id="Phobius"/>
    </source>
</evidence>
<evidence type="ECO:0000256" key="6">
    <source>
        <dbReference type="ARBA" id="ARBA00023065"/>
    </source>
</evidence>
<organism evidence="9">
    <name type="scientific">human gut metagenome</name>
    <dbReference type="NCBI Taxonomy" id="408170"/>
    <lineage>
        <taxon>unclassified sequences</taxon>
        <taxon>metagenomes</taxon>
        <taxon>organismal metagenomes</taxon>
    </lineage>
</organism>
<evidence type="ECO:0000256" key="5">
    <source>
        <dbReference type="ARBA" id="ARBA00022989"/>
    </source>
</evidence>
<keyword evidence="2" id="KW-0813">Transport</keyword>
<evidence type="ECO:0000256" key="2">
    <source>
        <dbReference type="ARBA" id="ARBA00022448"/>
    </source>
</evidence>
<sequence>MALFSASGAAITWIDGITMKEALFETASAIGTVGVTLGVTPFLRGYSHLILICLMFFGRVGGLTLLLSLRESKAPDISRYPEEQITIG</sequence>
<name>K1U414_9ZZZZ</name>
<dbReference type="PANTHER" id="PTHR32024:SF1">
    <property type="entry name" value="KTR SYSTEM POTASSIUM UPTAKE PROTEIN B"/>
    <property type="match status" value="1"/>
</dbReference>
<proteinExistence type="predicted"/>
<accession>K1U414</accession>
<evidence type="ECO:0000256" key="3">
    <source>
        <dbReference type="ARBA" id="ARBA00022475"/>
    </source>
</evidence>